<dbReference type="SUPFAM" id="SSF53448">
    <property type="entry name" value="Nucleotide-diphospho-sugar transferases"/>
    <property type="match status" value="1"/>
</dbReference>
<dbReference type="InterPro" id="IPR005835">
    <property type="entry name" value="NTP_transferase_dom"/>
</dbReference>
<evidence type="ECO:0000313" key="2">
    <source>
        <dbReference type="EMBL" id="MBD7968554.1"/>
    </source>
</evidence>
<dbReference type="Gene3D" id="2.160.10.10">
    <property type="entry name" value="Hexapeptide repeat proteins"/>
    <property type="match status" value="1"/>
</dbReference>
<accession>A0ABR8SYY0</accession>
<keyword evidence="3" id="KW-1185">Reference proteome</keyword>
<dbReference type="PANTHER" id="PTHR42883">
    <property type="entry name" value="GLUCOSE-1-PHOSPHATE THYMIDYLTRANSFERASE"/>
    <property type="match status" value="1"/>
</dbReference>
<proteinExistence type="predicted"/>
<reference evidence="2 3" key="1">
    <citation type="submission" date="2020-08" db="EMBL/GenBank/DDBJ databases">
        <title>A Genomic Blueprint of the Chicken Gut Microbiome.</title>
        <authorList>
            <person name="Gilroy R."/>
            <person name="Ravi A."/>
            <person name="Getino M."/>
            <person name="Pursley I."/>
            <person name="Horton D.L."/>
            <person name="Alikhan N.-F."/>
            <person name="Baker D."/>
            <person name="Gharbi K."/>
            <person name="Hall N."/>
            <person name="Watson M."/>
            <person name="Adriaenssens E.M."/>
            <person name="Foster-Nyarko E."/>
            <person name="Jarju S."/>
            <person name="Secka A."/>
            <person name="Antonio M."/>
            <person name="Oren A."/>
            <person name="Chaudhuri R."/>
            <person name="La Ragione R.M."/>
            <person name="Hildebrand F."/>
            <person name="Pallen M.J."/>
        </authorList>
    </citation>
    <scope>NUCLEOTIDE SEQUENCE [LARGE SCALE GENOMIC DNA]</scope>
    <source>
        <strain evidence="2 3">Sa2BVA9</strain>
    </source>
</reference>
<comment type="caution">
    <text evidence="2">The sequence shown here is derived from an EMBL/GenBank/DDBJ whole genome shotgun (WGS) entry which is preliminary data.</text>
</comment>
<evidence type="ECO:0000259" key="1">
    <source>
        <dbReference type="Pfam" id="PF00483"/>
    </source>
</evidence>
<protein>
    <submittedName>
        <fullName evidence="2">NTP transferase domain-containing protein</fullName>
    </submittedName>
</protein>
<dbReference type="RefSeq" id="WP_191799776.1">
    <property type="nucleotide sequence ID" value="NZ_JACSQL010000003.1"/>
</dbReference>
<dbReference type="CDD" id="cd04189">
    <property type="entry name" value="G1P_TT_long"/>
    <property type="match status" value="1"/>
</dbReference>
<organism evidence="2 3">
    <name type="scientific">Paenibacillus gallinarum</name>
    <dbReference type="NCBI Taxonomy" id="2762232"/>
    <lineage>
        <taxon>Bacteria</taxon>
        <taxon>Bacillati</taxon>
        <taxon>Bacillota</taxon>
        <taxon>Bacilli</taxon>
        <taxon>Bacillales</taxon>
        <taxon>Paenibacillaceae</taxon>
        <taxon>Paenibacillus</taxon>
    </lineage>
</organism>
<gene>
    <name evidence="2" type="ORF">H9647_10790</name>
</gene>
<evidence type="ECO:0000313" key="3">
    <source>
        <dbReference type="Proteomes" id="UP000608071"/>
    </source>
</evidence>
<dbReference type="Proteomes" id="UP000608071">
    <property type="component" value="Unassembled WGS sequence"/>
</dbReference>
<name>A0ABR8SYY0_9BACL</name>
<dbReference type="Gene3D" id="3.90.550.10">
    <property type="entry name" value="Spore Coat Polysaccharide Biosynthesis Protein SpsA, Chain A"/>
    <property type="match status" value="1"/>
</dbReference>
<dbReference type="InterPro" id="IPR005908">
    <property type="entry name" value="G1P_thy_trans_l"/>
</dbReference>
<feature type="domain" description="Nucleotidyl transferase" evidence="1">
    <location>
        <begin position="2"/>
        <end position="236"/>
    </location>
</feature>
<dbReference type="PANTHER" id="PTHR42883:SF2">
    <property type="entry name" value="THYMIDYLYLTRANSFERASE"/>
    <property type="match status" value="1"/>
</dbReference>
<keyword evidence="2" id="KW-0808">Transferase</keyword>
<dbReference type="Pfam" id="PF00483">
    <property type="entry name" value="NTP_transferase"/>
    <property type="match status" value="1"/>
</dbReference>
<sequence length="329" mass="35975">MKGLILCAGKGTRLYPFTISHPKTLIPVANVPLLHGCIDKLIDQNITEIGIVIHPSQESSIRESVQKMNGQNIRITYIYQLRPAGIANAILQAKDFIGQDSFILLLGDNLISTSLQILKDQVDTEKNDAALLLAEVDYPQDYGIAEVVGSKIVRLEEKPQKPKSNLAVLGAYAFSTSVFKAAESIQPSARGEYEITDAIQWLIQEGYPVAYQKTEISSIDVGTVERWIAANRKMLKEMPSESYIHPSVIVKNSTIFGPVSIEQNSVIEDAVIGPYVSIGENSTINGCSIQDSILLSDVHIKKIGQPIRKMVIGSGSTWVGIEQKGEDLG</sequence>
<dbReference type="InterPro" id="IPR029044">
    <property type="entry name" value="Nucleotide-diphossugar_trans"/>
</dbReference>
<dbReference type="GO" id="GO:0016740">
    <property type="term" value="F:transferase activity"/>
    <property type="evidence" value="ECO:0007669"/>
    <property type="project" value="UniProtKB-KW"/>
</dbReference>
<dbReference type="EMBL" id="JACSQL010000003">
    <property type="protein sequence ID" value="MBD7968554.1"/>
    <property type="molecule type" value="Genomic_DNA"/>
</dbReference>